<dbReference type="Pfam" id="PF22673">
    <property type="entry name" value="MCP-like_PDC_1"/>
    <property type="match status" value="1"/>
</dbReference>
<dbReference type="PANTHER" id="PTHR32089">
    <property type="entry name" value="METHYL-ACCEPTING CHEMOTAXIS PROTEIN MCPB"/>
    <property type="match status" value="1"/>
</dbReference>
<dbReference type="InterPro" id="IPR004089">
    <property type="entry name" value="MCPsignal_dom"/>
</dbReference>
<dbReference type="Proteomes" id="UP001303532">
    <property type="component" value="Chromosome"/>
</dbReference>
<comment type="subcellular location">
    <subcellularLocation>
        <location evidence="1">Cell membrane</location>
    </subcellularLocation>
</comment>
<sequence>MKNKKSIAWKLSGLIIGVFLILFLAYTLITSYILHDKSMTDGEKLAIENTELNATVLSKRFSKTNEMLNTTKHIIETLQEQGNLTTEEMTGVIENNLQKNSDATGMAAIVESGFIPLDKSDMALLDTSKRFIPYLYKDGSEVVAEPLSGYETEGEGDWYLVPKGEKRAVLTEPYIYNAGGQTVLMTTIAVPLITNSDEFFGVLTTDISIDFLSGLAAEVSPDGGYASVITDAGNLTANSLKEEMNGSNMRDSIDWEPVKSKLDNGQVDTLYVNSKSLGEDAFNTFAPIMLDNIDEVWSVQTVLPKSKILVTYNAILWVTIIAAIVMVIIMSIITVGFIFKQLKPLRFLQQSIETAAAGDLTQYIDEQYIKNDEIGAVSNAYNNMLHQTNDALNTVRASSAELSDSSAHVHQAFEEIVASSEEVALATNEIAQGASKQSEDTEETSNSMVFLAEQINTLSQLAESMDLLSVQTVESTNKGMTEIKSLRHHNTSANDMNAKVQHQMSALSNKIDSINQVITSIQDITAQTNLLALNASIEAARAGEHGKGFAVVAEEVRKLAEQSRIETEVIQRTVQEIIAESKQTVTVVESNMKLMDGQNESVSGTESSFLKNADLTEKMSKSIRELTSELSEMLLHKDQVIDAIQSVSAISEETAASAEQVSASSATQQNELEQVADSTARMKNIAGDLQNVVERFNLR</sequence>
<evidence type="ECO:0000313" key="11">
    <source>
        <dbReference type="Proteomes" id="UP001303532"/>
    </source>
</evidence>
<evidence type="ECO:0000259" key="9">
    <source>
        <dbReference type="PROSITE" id="PS50885"/>
    </source>
</evidence>
<dbReference type="Gene3D" id="3.30.450.20">
    <property type="entry name" value="PAS domain"/>
    <property type="match status" value="2"/>
</dbReference>
<feature type="domain" description="Methyl-accepting transducer" evidence="8">
    <location>
        <begin position="412"/>
        <end position="662"/>
    </location>
</feature>
<dbReference type="SMART" id="SM00304">
    <property type="entry name" value="HAMP"/>
    <property type="match status" value="1"/>
</dbReference>
<evidence type="ECO:0000256" key="1">
    <source>
        <dbReference type="ARBA" id="ARBA00004236"/>
    </source>
</evidence>
<evidence type="ECO:0000256" key="6">
    <source>
        <dbReference type="PROSITE-ProRule" id="PRU00284"/>
    </source>
</evidence>
<reference evidence="10 11" key="1">
    <citation type="submission" date="2023-01" db="EMBL/GenBank/DDBJ databases">
        <title>Sporosarcina sp. nov., isolated from Korean tranditional fermented seafood 'Jeotgal'.</title>
        <authorList>
            <person name="Yang A.-I."/>
        </authorList>
    </citation>
    <scope>NUCLEOTIDE SEQUENCE [LARGE SCALE GENOMIC DNA]</scope>
    <source>
        <strain evidence="10 11">B2O-1</strain>
    </source>
</reference>
<keyword evidence="11" id="KW-1185">Reference proteome</keyword>
<dbReference type="PANTHER" id="PTHR32089:SF112">
    <property type="entry name" value="LYSOZYME-LIKE PROTEIN-RELATED"/>
    <property type="match status" value="1"/>
</dbReference>
<dbReference type="PROSITE" id="PS50885">
    <property type="entry name" value="HAMP"/>
    <property type="match status" value="1"/>
</dbReference>
<dbReference type="Pfam" id="PF00015">
    <property type="entry name" value="MCPsignal"/>
    <property type="match status" value="1"/>
</dbReference>
<dbReference type="Gene3D" id="6.10.340.10">
    <property type="match status" value="1"/>
</dbReference>
<evidence type="ECO:0000256" key="5">
    <source>
        <dbReference type="ARBA" id="ARBA00029447"/>
    </source>
</evidence>
<dbReference type="PROSITE" id="PS50111">
    <property type="entry name" value="CHEMOTAXIS_TRANSDUC_2"/>
    <property type="match status" value="1"/>
</dbReference>
<evidence type="ECO:0000313" key="10">
    <source>
        <dbReference type="EMBL" id="WOV85667.1"/>
    </source>
</evidence>
<evidence type="ECO:0000256" key="7">
    <source>
        <dbReference type="SAM" id="Phobius"/>
    </source>
</evidence>
<proteinExistence type="inferred from homology"/>
<keyword evidence="7" id="KW-0812">Transmembrane</keyword>
<evidence type="ECO:0000256" key="3">
    <source>
        <dbReference type="ARBA" id="ARBA00023136"/>
    </source>
</evidence>
<organism evidence="10 11">
    <name type="scientific">Sporosarcina jeotgali</name>
    <dbReference type="NCBI Taxonomy" id="3020056"/>
    <lineage>
        <taxon>Bacteria</taxon>
        <taxon>Bacillati</taxon>
        <taxon>Bacillota</taxon>
        <taxon>Bacilli</taxon>
        <taxon>Bacillales</taxon>
        <taxon>Caryophanaceae</taxon>
        <taxon>Sporosarcina</taxon>
    </lineage>
</organism>
<dbReference type="CDD" id="cd06225">
    <property type="entry name" value="HAMP"/>
    <property type="match status" value="1"/>
</dbReference>
<keyword evidence="7" id="KW-1133">Transmembrane helix</keyword>
<accession>A0ABZ0L0G3</accession>
<name>A0ABZ0L0G3_9BACL</name>
<dbReference type="InterPro" id="IPR003660">
    <property type="entry name" value="HAMP_dom"/>
</dbReference>
<evidence type="ECO:0000256" key="2">
    <source>
        <dbReference type="ARBA" id="ARBA00022475"/>
    </source>
</evidence>
<dbReference type="Gene3D" id="1.10.287.950">
    <property type="entry name" value="Methyl-accepting chemotaxis protein"/>
    <property type="match status" value="1"/>
</dbReference>
<gene>
    <name evidence="10" type="ORF">PGH26_06945</name>
</gene>
<feature type="transmembrane region" description="Helical" evidence="7">
    <location>
        <begin position="314"/>
        <end position="339"/>
    </location>
</feature>
<feature type="transmembrane region" description="Helical" evidence="7">
    <location>
        <begin position="12"/>
        <end position="34"/>
    </location>
</feature>
<dbReference type="SMART" id="SM00283">
    <property type="entry name" value="MA"/>
    <property type="match status" value="1"/>
</dbReference>
<evidence type="ECO:0000256" key="4">
    <source>
        <dbReference type="ARBA" id="ARBA00023224"/>
    </source>
</evidence>
<comment type="similarity">
    <text evidence="5">Belongs to the methyl-accepting chemotaxis (MCP) protein family.</text>
</comment>
<keyword evidence="3 7" id="KW-0472">Membrane</keyword>
<feature type="domain" description="HAMP" evidence="9">
    <location>
        <begin position="339"/>
        <end position="393"/>
    </location>
</feature>
<dbReference type="RefSeq" id="WP_323693265.1">
    <property type="nucleotide sequence ID" value="NZ_CP116341.1"/>
</dbReference>
<keyword evidence="4 6" id="KW-0807">Transducer</keyword>
<evidence type="ECO:0000259" key="8">
    <source>
        <dbReference type="PROSITE" id="PS50111"/>
    </source>
</evidence>
<dbReference type="CDD" id="cd12913">
    <property type="entry name" value="PDC1_MCP_like"/>
    <property type="match status" value="1"/>
</dbReference>
<protein>
    <submittedName>
        <fullName evidence="10">Methyl-accepting chemotaxis protein</fullName>
    </submittedName>
</protein>
<dbReference type="EMBL" id="CP116341">
    <property type="protein sequence ID" value="WOV85667.1"/>
    <property type="molecule type" value="Genomic_DNA"/>
</dbReference>
<keyword evidence="2" id="KW-1003">Cell membrane</keyword>
<dbReference type="SUPFAM" id="SSF58104">
    <property type="entry name" value="Methyl-accepting chemotaxis protein (MCP) signaling domain"/>
    <property type="match status" value="1"/>
</dbReference>